<evidence type="ECO:0000313" key="2">
    <source>
        <dbReference type="EMBL" id="TQR30920.1"/>
    </source>
</evidence>
<dbReference type="AlphaFoldDB" id="A0A544UEL9"/>
<sequence length="64" mass="7506">MILRPFSKREGILTGPGVVLLLSSSIQLQITQVDPLEYQLLFERFLNPYHIDIDFIDTRRFEVI</sequence>
<gene>
    <name evidence="2" type="ORF">C7Y47_15130</name>
</gene>
<dbReference type="GO" id="GO:0006260">
    <property type="term" value="P:DNA replication"/>
    <property type="evidence" value="ECO:0007669"/>
    <property type="project" value="InterPro"/>
</dbReference>
<feature type="domain" description="Bacterial DNA polymerase III alpha subunit NTPase" evidence="1">
    <location>
        <begin position="6"/>
        <end position="64"/>
    </location>
</feature>
<proteinExistence type="predicted"/>
<comment type="caution">
    <text evidence="2">The sequence shown here is derived from an EMBL/GenBank/DDBJ whole genome shotgun (WGS) entry which is preliminary data.</text>
</comment>
<organism evidence="2 3">
    <name type="scientific">Lysinibacillus sphaericus</name>
    <name type="common">Bacillus sphaericus</name>
    <dbReference type="NCBI Taxonomy" id="1421"/>
    <lineage>
        <taxon>Bacteria</taxon>
        <taxon>Bacillati</taxon>
        <taxon>Bacillota</taxon>
        <taxon>Bacilli</taxon>
        <taxon>Bacillales</taxon>
        <taxon>Bacillaceae</taxon>
        <taxon>Lysinibacillus</taxon>
    </lineage>
</organism>
<evidence type="ECO:0000259" key="1">
    <source>
        <dbReference type="Pfam" id="PF07733"/>
    </source>
</evidence>
<evidence type="ECO:0000313" key="3">
    <source>
        <dbReference type="Proteomes" id="UP000317944"/>
    </source>
</evidence>
<dbReference type="Proteomes" id="UP000317944">
    <property type="component" value="Unassembled WGS sequence"/>
</dbReference>
<protein>
    <recommendedName>
        <fullName evidence="1">Bacterial DNA polymerase III alpha subunit NTPase domain-containing protein</fullName>
    </recommendedName>
</protein>
<reference evidence="2 3" key="1">
    <citation type="submission" date="2018-03" db="EMBL/GenBank/DDBJ databases">
        <title>Aerobic endospore-forming bacteria genome sequencing and assembly.</title>
        <authorList>
            <person name="Cavalcante D.A."/>
            <person name="Driks A."/>
            <person name="Putonti C."/>
            <person name="De-Souza M.T."/>
        </authorList>
    </citation>
    <scope>NUCLEOTIDE SEQUENCE [LARGE SCALE GENOMIC DNA]</scope>
    <source>
        <strain evidence="2 3">SDF0037</strain>
    </source>
</reference>
<dbReference type="EMBL" id="SADV01000012">
    <property type="protein sequence ID" value="TQR30920.1"/>
    <property type="molecule type" value="Genomic_DNA"/>
</dbReference>
<accession>A0A544UEL9</accession>
<name>A0A544UEL9_LYSSH</name>
<dbReference type="GO" id="GO:0008408">
    <property type="term" value="F:3'-5' exonuclease activity"/>
    <property type="evidence" value="ECO:0007669"/>
    <property type="project" value="InterPro"/>
</dbReference>
<dbReference type="InterPro" id="IPR011708">
    <property type="entry name" value="DNA_pol3_alpha_NTPase_dom"/>
</dbReference>
<dbReference type="Pfam" id="PF07733">
    <property type="entry name" value="DNA_pol3_alpha"/>
    <property type="match status" value="1"/>
</dbReference>